<accession>A0A4C1WT22</accession>
<evidence type="ECO:0000313" key="3">
    <source>
        <dbReference type="Proteomes" id="UP000299102"/>
    </source>
</evidence>
<keyword evidence="3" id="KW-1185">Reference proteome</keyword>
<dbReference type="AlphaFoldDB" id="A0A4C1WT22"/>
<feature type="compositionally biased region" description="Basic and acidic residues" evidence="1">
    <location>
        <begin position="1"/>
        <end position="14"/>
    </location>
</feature>
<proteinExistence type="predicted"/>
<organism evidence="2 3">
    <name type="scientific">Eumeta variegata</name>
    <name type="common">Bagworm moth</name>
    <name type="synonym">Eumeta japonica</name>
    <dbReference type="NCBI Taxonomy" id="151549"/>
    <lineage>
        <taxon>Eukaryota</taxon>
        <taxon>Metazoa</taxon>
        <taxon>Ecdysozoa</taxon>
        <taxon>Arthropoda</taxon>
        <taxon>Hexapoda</taxon>
        <taxon>Insecta</taxon>
        <taxon>Pterygota</taxon>
        <taxon>Neoptera</taxon>
        <taxon>Endopterygota</taxon>
        <taxon>Lepidoptera</taxon>
        <taxon>Glossata</taxon>
        <taxon>Ditrysia</taxon>
        <taxon>Tineoidea</taxon>
        <taxon>Psychidae</taxon>
        <taxon>Oiketicinae</taxon>
        <taxon>Eumeta</taxon>
    </lineage>
</organism>
<dbReference type="Proteomes" id="UP000299102">
    <property type="component" value="Unassembled WGS sequence"/>
</dbReference>
<evidence type="ECO:0000313" key="2">
    <source>
        <dbReference type="EMBL" id="GBP54518.1"/>
    </source>
</evidence>
<name>A0A4C1WT22_EUMVA</name>
<protein>
    <submittedName>
        <fullName evidence="2">Uncharacterized protein</fullName>
    </submittedName>
</protein>
<feature type="region of interest" description="Disordered" evidence="1">
    <location>
        <begin position="1"/>
        <end position="32"/>
    </location>
</feature>
<comment type="caution">
    <text evidence="2">The sequence shown here is derived from an EMBL/GenBank/DDBJ whole genome shotgun (WGS) entry which is preliminary data.</text>
</comment>
<gene>
    <name evidence="2" type="ORF">EVAR_47390_1</name>
</gene>
<dbReference type="EMBL" id="BGZK01000648">
    <property type="protein sequence ID" value="GBP54518.1"/>
    <property type="molecule type" value="Genomic_DNA"/>
</dbReference>
<sequence length="134" mass="15010">MSERCYLEIGRRESTTAATAPRPPRPPAHPNYNLDPVAIHISHSCDSASQTVRWHAACRRVFIVAQHHWAISGEPRHLTPAAAPAHVAQIKSLRNNFQNIKIKSLLSIVVTFPNFYGLLKVTTVTSFTLDRAYE</sequence>
<evidence type="ECO:0000256" key="1">
    <source>
        <dbReference type="SAM" id="MobiDB-lite"/>
    </source>
</evidence>
<reference evidence="2 3" key="1">
    <citation type="journal article" date="2019" name="Commun. Biol.">
        <title>The bagworm genome reveals a unique fibroin gene that provides high tensile strength.</title>
        <authorList>
            <person name="Kono N."/>
            <person name="Nakamura H."/>
            <person name="Ohtoshi R."/>
            <person name="Tomita M."/>
            <person name="Numata K."/>
            <person name="Arakawa K."/>
        </authorList>
    </citation>
    <scope>NUCLEOTIDE SEQUENCE [LARGE SCALE GENOMIC DNA]</scope>
</reference>